<dbReference type="SUPFAM" id="SSF46689">
    <property type="entry name" value="Homeodomain-like"/>
    <property type="match status" value="1"/>
</dbReference>
<evidence type="ECO:0000313" key="5">
    <source>
        <dbReference type="Proteomes" id="UP000005442"/>
    </source>
</evidence>
<dbReference type="KEGG" id="mrh:MycrhN_6126"/>
<evidence type="ECO:0000256" key="2">
    <source>
        <dbReference type="PROSITE-ProRule" id="PRU00335"/>
    </source>
</evidence>
<accession>G8RSQ4</accession>
<dbReference type="Pfam" id="PF00440">
    <property type="entry name" value="TetR_N"/>
    <property type="match status" value="1"/>
</dbReference>
<dbReference type="PANTHER" id="PTHR30055:SF226">
    <property type="entry name" value="HTH-TYPE TRANSCRIPTIONAL REGULATOR PKSA"/>
    <property type="match status" value="1"/>
</dbReference>
<dbReference type="GO" id="GO:0000976">
    <property type="term" value="F:transcription cis-regulatory region binding"/>
    <property type="evidence" value="ECO:0007669"/>
    <property type="project" value="TreeGrafter"/>
</dbReference>
<dbReference type="PATRIC" id="fig|710685.3.peg.6152"/>
<keyword evidence="5" id="KW-1185">Reference proteome</keyword>
<feature type="DNA-binding region" description="H-T-H motif" evidence="2">
    <location>
        <begin position="28"/>
        <end position="47"/>
    </location>
</feature>
<dbReference type="STRING" id="710685.MycrhN_6126"/>
<evidence type="ECO:0000256" key="1">
    <source>
        <dbReference type="ARBA" id="ARBA00023125"/>
    </source>
</evidence>
<dbReference type="PROSITE" id="PS50977">
    <property type="entry name" value="HTH_TETR_2"/>
    <property type="match status" value="1"/>
</dbReference>
<gene>
    <name evidence="4" type="ordered locus">MycrhN_6126</name>
</gene>
<dbReference type="HOGENOM" id="CLU_069356_27_3_11"/>
<dbReference type="AlphaFoldDB" id="G8RSQ4"/>
<evidence type="ECO:0000313" key="4">
    <source>
        <dbReference type="EMBL" id="AEV76587.1"/>
    </source>
</evidence>
<dbReference type="GO" id="GO:0003700">
    <property type="term" value="F:DNA-binding transcription factor activity"/>
    <property type="evidence" value="ECO:0007669"/>
    <property type="project" value="TreeGrafter"/>
</dbReference>
<sequence length="215" mass="23698">MAESSRDRILGEALRLFGEQGYAGTSIAQIEKAAGLSPGSGALYRHFKSKDELLVQALQARVLDRGQWAQFLAPDFSVRAMLDLVAPDSDIIDRLMMLCRIGLQRLDHDRDVTRILLRDNTAPQDALEVARRDEHLVVLSVLSRGLAELAGPDRGDEDWDALAVVIQAAVAHYWLVSDVFGGEHPSTIDTDRYLRAIAEMVAARLKAPVAEAIRT</sequence>
<dbReference type="Proteomes" id="UP000005442">
    <property type="component" value="Chromosome"/>
</dbReference>
<dbReference type="eggNOG" id="COG1309">
    <property type="taxonomic scope" value="Bacteria"/>
</dbReference>
<dbReference type="Gene3D" id="1.10.357.10">
    <property type="entry name" value="Tetracycline Repressor, domain 2"/>
    <property type="match status" value="1"/>
</dbReference>
<proteinExistence type="predicted"/>
<name>G8RSQ4_MYCRN</name>
<dbReference type="InterPro" id="IPR009057">
    <property type="entry name" value="Homeodomain-like_sf"/>
</dbReference>
<feature type="domain" description="HTH tetR-type" evidence="3">
    <location>
        <begin position="3"/>
        <end position="65"/>
    </location>
</feature>
<dbReference type="InterPro" id="IPR050109">
    <property type="entry name" value="HTH-type_TetR-like_transc_reg"/>
</dbReference>
<dbReference type="EMBL" id="CP003169">
    <property type="protein sequence ID" value="AEV76587.1"/>
    <property type="molecule type" value="Genomic_DNA"/>
</dbReference>
<dbReference type="RefSeq" id="WP_014214324.1">
    <property type="nucleotide sequence ID" value="NC_016604.1"/>
</dbReference>
<dbReference type="PANTHER" id="PTHR30055">
    <property type="entry name" value="HTH-TYPE TRANSCRIPTIONAL REGULATOR RUTR"/>
    <property type="match status" value="1"/>
</dbReference>
<reference evidence="4 5" key="1">
    <citation type="submission" date="2011-12" db="EMBL/GenBank/DDBJ databases">
        <title>Complete sequence of Mycobacterium rhodesiae NBB3.</title>
        <authorList>
            <consortium name="US DOE Joint Genome Institute"/>
            <person name="Lucas S."/>
            <person name="Han J."/>
            <person name="Lapidus A."/>
            <person name="Cheng J.-F."/>
            <person name="Goodwin L."/>
            <person name="Pitluck S."/>
            <person name="Peters L."/>
            <person name="Mikhailova N."/>
            <person name="Gu W."/>
            <person name="Detter J.C."/>
            <person name="Han C."/>
            <person name="Tapia R."/>
            <person name="Land M."/>
            <person name="Hauser L."/>
            <person name="Kyrpides N."/>
            <person name="Ivanova N."/>
            <person name="Pagani I."/>
            <person name="Mattes T."/>
            <person name="Holmes A."/>
            <person name="Rutledge P."/>
            <person name="Paulsen I."/>
            <person name="Coleman N."/>
            <person name="Woyke T."/>
        </authorList>
    </citation>
    <scope>NUCLEOTIDE SEQUENCE [LARGE SCALE GENOMIC DNA]</scope>
    <source>
        <strain evidence="4 5">NBB3</strain>
    </source>
</reference>
<protein>
    <submittedName>
        <fullName evidence="4">Transcriptional regulator</fullName>
    </submittedName>
</protein>
<dbReference type="InterPro" id="IPR001647">
    <property type="entry name" value="HTH_TetR"/>
</dbReference>
<organism evidence="4 5">
    <name type="scientific">Mycolicibacterium rhodesiae (strain NBB3)</name>
    <name type="common">Mycobacterium rhodesiae</name>
    <dbReference type="NCBI Taxonomy" id="710685"/>
    <lineage>
        <taxon>Bacteria</taxon>
        <taxon>Bacillati</taxon>
        <taxon>Actinomycetota</taxon>
        <taxon>Actinomycetes</taxon>
        <taxon>Mycobacteriales</taxon>
        <taxon>Mycobacteriaceae</taxon>
        <taxon>Mycolicibacterium</taxon>
    </lineage>
</organism>
<keyword evidence="1 2" id="KW-0238">DNA-binding</keyword>
<evidence type="ECO:0000259" key="3">
    <source>
        <dbReference type="PROSITE" id="PS50977"/>
    </source>
</evidence>
<dbReference type="OrthoDB" id="3627020at2"/>